<name>A0ABZ0XS47_9BURK</name>
<accession>A0ABZ0XS47</accession>
<evidence type="ECO:0000259" key="3">
    <source>
        <dbReference type="Pfam" id="PF22148"/>
    </source>
</evidence>
<dbReference type="Pfam" id="PF13490">
    <property type="entry name" value="zf-HC2"/>
    <property type="match status" value="1"/>
</dbReference>
<feature type="domain" description="Putative zinc-finger" evidence="2">
    <location>
        <begin position="25"/>
        <end position="57"/>
    </location>
</feature>
<feature type="domain" description="Fervidolysin-like N-terminal prodomain" evidence="3">
    <location>
        <begin position="182"/>
        <end position="244"/>
    </location>
</feature>
<proteinExistence type="predicted"/>
<reference evidence="4 5" key="1">
    <citation type="submission" date="2023-11" db="EMBL/GenBank/DDBJ databases">
        <title>MicrobeMod: A computational toolkit for identifying prokaryotic methylation and restriction-modification with nanopore sequencing.</title>
        <authorList>
            <person name="Crits-Christoph A."/>
            <person name="Kang S.C."/>
            <person name="Lee H."/>
            <person name="Ostrov N."/>
        </authorList>
    </citation>
    <scope>NUCLEOTIDE SEQUENCE [LARGE SCALE GENOMIC DNA]</scope>
    <source>
        <strain evidence="4 5">ATCC 25935</strain>
    </source>
</reference>
<dbReference type="Gene3D" id="1.10.10.1320">
    <property type="entry name" value="Anti-sigma factor, zinc-finger domain"/>
    <property type="match status" value="1"/>
</dbReference>
<dbReference type="Pfam" id="PF22148">
    <property type="entry name" value="Fervidolysin_NPro-like"/>
    <property type="match status" value="1"/>
</dbReference>
<dbReference type="RefSeq" id="WP_322533642.1">
    <property type="nucleotide sequence ID" value="NZ_CP140152.1"/>
</dbReference>
<dbReference type="EMBL" id="CP140152">
    <property type="protein sequence ID" value="WQH02239.1"/>
    <property type="molecule type" value="Genomic_DNA"/>
</dbReference>
<dbReference type="InterPro" id="IPR054399">
    <property type="entry name" value="Fervidolysin-like_N_prodom"/>
</dbReference>
<sequence>MERKREQPMNAGVFNIDGSGPEHHAVQELLPWYAADKLSSDESGRVARHLQHCIACRRDLARERALLAAANDDDVLPPGLDMDAALARLMPQLGAQDCASDTDDGSPPAPPVASPAVVPLRAAQPWWRRAAANEPSWLRWAAAAQCVVIVGMAALLARPDAADTASLPAYHALGNGAAPSGGNLVVIFEPATTERELRRILQRHGARVVDGPTVTDAYLLRVADTERQRALEALRHDPAVRLAEALDENGTP</sequence>
<evidence type="ECO:0000313" key="5">
    <source>
        <dbReference type="Proteomes" id="UP001326110"/>
    </source>
</evidence>
<protein>
    <submittedName>
        <fullName evidence="4">Zf-HC2 domain-containing protein</fullName>
    </submittedName>
</protein>
<gene>
    <name evidence="4" type="ORF">SR858_14230</name>
</gene>
<evidence type="ECO:0000259" key="2">
    <source>
        <dbReference type="Pfam" id="PF13490"/>
    </source>
</evidence>
<dbReference type="InterPro" id="IPR041916">
    <property type="entry name" value="Anti_sigma_zinc_sf"/>
</dbReference>
<feature type="region of interest" description="Disordered" evidence="1">
    <location>
        <begin position="96"/>
        <end position="115"/>
    </location>
</feature>
<keyword evidence="5" id="KW-1185">Reference proteome</keyword>
<dbReference type="Proteomes" id="UP001326110">
    <property type="component" value="Chromosome"/>
</dbReference>
<evidence type="ECO:0000313" key="4">
    <source>
        <dbReference type="EMBL" id="WQH02239.1"/>
    </source>
</evidence>
<organism evidence="4 5">
    <name type="scientific">Duganella zoogloeoides</name>
    <dbReference type="NCBI Taxonomy" id="75659"/>
    <lineage>
        <taxon>Bacteria</taxon>
        <taxon>Pseudomonadati</taxon>
        <taxon>Pseudomonadota</taxon>
        <taxon>Betaproteobacteria</taxon>
        <taxon>Burkholderiales</taxon>
        <taxon>Oxalobacteraceae</taxon>
        <taxon>Telluria group</taxon>
        <taxon>Duganella</taxon>
    </lineage>
</organism>
<evidence type="ECO:0000256" key="1">
    <source>
        <dbReference type="SAM" id="MobiDB-lite"/>
    </source>
</evidence>
<dbReference type="InterPro" id="IPR027383">
    <property type="entry name" value="Znf_put"/>
</dbReference>